<dbReference type="InterPro" id="IPR000524">
    <property type="entry name" value="Tscrpt_reg_HTH_GntR"/>
</dbReference>
<dbReference type="InterPro" id="IPR036388">
    <property type="entry name" value="WH-like_DNA-bd_sf"/>
</dbReference>
<dbReference type="SMART" id="SM00345">
    <property type="entry name" value="HTH_GNTR"/>
    <property type="match status" value="1"/>
</dbReference>
<comment type="caution">
    <text evidence="5">The sequence shown here is derived from an EMBL/GenBank/DDBJ whole genome shotgun (WGS) entry which is preliminary data.</text>
</comment>
<dbReference type="PRINTS" id="PR00035">
    <property type="entry name" value="HTHGNTR"/>
</dbReference>
<keyword evidence="3" id="KW-0804">Transcription</keyword>
<dbReference type="PROSITE" id="PS50949">
    <property type="entry name" value="HTH_GNTR"/>
    <property type="match status" value="1"/>
</dbReference>
<name>A0A4Q7JEI5_9PSEU</name>
<evidence type="ECO:0000256" key="3">
    <source>
        <dbReference type="ARBA" id="ARBA00023163"/>
    </source>
</evidence>
<dbReference type="AlphaFoldDB" id="A0A4Q7JEI5"/>
<dbReference type="OrthoDB" id="3192286at2"/>
<evidence type="ECO:0000256" key="2">
    <source>
        <dbReference type="ARBA" id="ARBA00023125"/>
    </source>
</evidence>
<evidence type="ECO:0000259" key="4">
    <source>
        <dbReference type="PROSITE" id="PS50949"/>
    </source>
</evidence>
<evidence type="ECO:0000256" key="1">
    <source>
        <dbReference type="ARBA" id="ARBA00023015"/>
    </source>
</evidence>
<dbReference type="RefSeq" id="WP_130473278.1">
    <property type="nucleotide sequence ID" value="NZ_SFCC01000001.1"/>
</dbReference>
<sequence length="117" mass="12494">MLFRVDPSSSVPLVEQISGNVRQHLVNGTITTGDRLPAARELADSLGVNMHTVLKAYAALRDEGLLELRRGRGAVITATHPADSARMSAALREVADAARRMGLGADDVVQLVRKALP</sequence>
<dbReference type="EMBL" id="SFCC01000001">
    <property type="protein sequence ID" value="RZQ65708.1"/>
    <property type="molecule type" value="Genomic_DNA"/>
</dbReference>
<evidence type="ECO:0000313" key="6">
    <source>
        <dbReference type="Proteomes" id="UP000292003"/>
    </source>
</evidence>
<keyword evidence="1" id="KW-0805">Transcription regulation</keyword>
<dbReference type="Pfam" id="PF00392">
    <property type="entry name" value="GntR"/>
    <property type="match status" value="1"/>
</dbReference>
<reference evidence="5 6" key="1">
    <citation type="submission" date="2019-02" db="EMBL/GenBank/DDBJ databases">
        <title>Draft genome sequence of Amycolatopsis sp. 8-3EHSu isolated from roots of Suaeda maritima.</title>
        <authorList>
            <person name="Duangmal K."/>
            <person name="Chantavorakit T."/>
        </authorList>
    </citation>
    <scope>NUCLEOTIDE SEQUENCE [LARGE SCALE GENOMIC DNA]</scope>
    <source>
        <strain evidence="5 6">8-3EHSu</strain>
    </source>
</reference>
<dbReference type="SUPFAM" id="SSF46785">
    <property type="entry name" value="Winged helix' DNA-binding domain"/>
    <property type="match status" value="1"/>
</dbReference>
<keyword evidence="6" id="KW-1185">Reference proteome</keyword>
<dbReference type="GO" id="GO:0003677">
    <property type="term" value="F:DNA binding"/>
    <property type="evidence" value="ECO:0007669"/>
    <property type="project" value="UniProtKB-KW"/>
</dbReference>
<dbReference type="Proteomes" id="UP000292003">
    <property type="component" value="Unassembled WGS sequence"/>
</dbReference>
<dbReference type="GO" id="GO:0003700">
    <property type="term" value="F:DNA-binding transcription factor activity"/>
    <property type="evidence" value="ECO:0007669"/>
    <property type="project" value="InterPro"/>
</dbReference>
<gene>
    <name evidence="5" type="ORF">EWH70_01015</name>
</gene>
<dbReference type="InterPro" id="IPR036390">
    <property type="entry name" value="WH_DNA-bd_sf"/>
</dbReference>
<dbReference type="PANTHER" id="PTHR38445">
    <property type="entry name" value="HTH-TYPE TRANSCRIPTIONAL REPRESSOR YTRA"/>
    <property type="match status" value="1"/>
</dbReference>
<keyword evidence="2" id="KW-0238">DNA-binding</keyword>
<proteinExistence type="predicted"/>
<dbReference type="CDD" id="cd07377">
    <property type="entry name" value="WHTH_GntR"/>
    <property type="match status" value="1"/>
</dbReference>
<evidence type="ECO:0000313" key="5">
    <source>
        <dbReference type="EMBL" id="RZQ65708.1"/>
    </source>
</evidence>
<protein>
    <submittedName>
        <fullName evidence="5">GntR family transcriptional regulator</fullName>
    </submittedName>
</protein>
<dbReference type="PANTHER" id="PTHR38445:SF7">
    <property type="entry name" value="GNTR-FAMILY TRANSCRIPTIONAL REGULATOR"/>
    <property type="match status" value="1"/>
</dbReference>
<accession>A0A4Q7JEI5</accession>
<dbReference type="Gene3D" id="1.10.10.10">
    <property type="entry name" value="Winged helix-like DNA-binding domain superfamily/Winged helix DNA-binding domain"/>
    <property type="match status" value="1"/>
</dbReference>
<organism evidence="5 6">
    <name type="scientific">Amycolatopsis suaedae</name>
    <dbReference type="NCBI Taxonomy" id="2510978"/>
    <lineage>
        <taxon>Bacteria</taxon>
        <taxon>Bacillati</taxon>
        <taxon>Actinomycetota</taxon>
        <taxon>Actinomycetes</taxon>
        <taxon>Pseudonocardiales</taxon>
        <taxon>Pseudonocardiaceae</taxon>
        <taxon>Amycolatopsis</taxon>
    </lineage>
</organism>
<feature type="domain" description="HTH gntR-type" evidence="4">
    <location>
        <begin position="11"/>
        <end position="79"/>
    </location>
</feature>